<name>A0A286S2E3_9CAUD</name>
<dbReference type="KEGG" id="vg:40086284"/>
<sequence length="141" mass="15773">MGQKVRNVVITSKAHRTLEETMTDLMHNEEFETAVEKAFRLDLAAKLAKEAADEAREEVKQMIMASEGKSYEGGTSKFRVSMFPTRRFNVALALKKLDPEAIEAVSSMQIDKKLVDALIPKEYIQTELSTESAPTLKIALP</sequence>
<dbReference type="EMBL" id="MF185731">
    <property type="protein sequence ID" value="ASX99293.1"/>
    <property type="molecule type" value="Genomic_DNA"/>
</dbReference>
<protein>
    <submittedName>
        <fullName evidence="1">Uncharacterized protein</fullName>
    </submittedName>
</protein>
<proteinExistence type="predicted"/>
<dbReference type="Proteomes" id="UP000225204">
    <property type="component" value="Segment"/>
</dbReference>
<evidence type="ECO:0000313" key="1">
    <source>
        <dbReference type="EMBL" id="ASX99293.1"/>
    </source>
</evidence>
<keyword evidence="2" id="KW-1185">Reference proteome</keyword>
<gene>
    <name evidence="1" type="primary">71</name>
    <name evidence="1" type="ORF">SEA_MOLIVIA_71</name>
</gene>
<evidence type="ECO:0000313" key="2">
    <source>
        <dbReference type="Proteomes" id="UP000225204"/>
    </source>
</evidence>
<dbReference type="GeneID" id="40086284"/>
<reference evidence="2" key="1">
    <citation type="submission" date="2017-06" db="EMBL/GenBank/DDBJ databases">
        <authorList>
            <person name="Kim H.J."/>
            <person name="Triplett B.A."/>
        </authorList>
    </citation>
    <scope>NUCLEOTIDE SEQUENCE [LARGE SCALE GENOMIC DNA]</scope>
</reference>
<organism evidence="1 2">
    <name type="scientific">Arthrobacter phage Molivia</name>
    <dbReference type="NCBI Taxonomy" id="2015839"/>
    <lineage>
        <taxon>Viruses</taxon>
        <taxon>Duplodnaviria</taxon>
        <taxon>Heunggongvirae</taxon>
        <taxon>Uroviricota</taxon>
        <taxon>Caudoviricetes</taxon>
        <taxon>Amigovirus</taxon>
        <taxon>Amigovirus molivia</taxon>
    </lineage>
</organism>
<dbReference type="RefSeq" id="YP_009610193.1">
    <property type="nucleotide sequence ID" value="NC_042001.1"/>
</dbReference>
<accession>A0A286S2E3</accession>
<dbReference type="OrthoDB" id="35794at10239"/>